<proteinExistence type="predicted"/>
<keyword evidence="6 8" id="KW-0472">Membrane</keyword>
<dbReference type="GO" id="GO:0010960">
    <property type="term" value="P:magnesium ion homeostasis"/>
    <property type="evidence" value="ECO:0007669"/>
    <property type="project" value="InterPro"/>
</dbReference>
<keyword evidence="3" id="KW-0677">Repeat</keyword>
<dbReference type="InterPro" id="IPR044751">
    <property type="entry name" value="Ion_transp-like_CBS"/>
</dbReference>
<dbReference type="SUPFAM" id="SSF54631">
    <property type="entry name" value="CBS-domain pair"/>
    <property type="match status" value="1"/>
</dbReference>
<gene>
    <name evidence="12" type="ORF">Ahy_B05g073895</name>
</gene>
<dbReference type="InterPro" id="IPR002550">
    <property type="entry name" value="CNNM"/>
</dbReference>
<dbReference type="Proteomes" id="UP000289738">
    <property type="component" value="Chromosome B05"/>
</dbReference>
<evidence type="ECO:0000313" key="12">
    <source>
        <dbReference type="EMBL" id="RYR06579.1"/>
    </source>
</evidence>
<evidence type="ECO:0000256" key="7">
    <source>
        <dbReference type="ARBA" id="ARBA00023180"/>
    </source>
</evidence>
<dbReference type="Pfam" id="PF01595">
    <property type="entry name" value="CNNM"/>
    <property type="match status" value="1"/>
</dbReference>
<keyword evidence="5" id="KW-0129">CBS domain</keyword>
<dbReference type="GO" id="GO:0030026">
    <property type="term" value="P:intracellular manganese ion homeostasis"/>
    <property type="evidence" value="ECO:0007669"/>
    <property type="project" value="TreeGrafter"/>
</dbReference>
<dbReference type="Gramene" id="arahy.Tifrunner.gnm2.ann2.Ah15g548100.1">
    <property type="protein sequence ID" value="arahy.Tifrunner.gnm2.ann2.Ah15g548100.1-CDS"/>
    <property type="gene ID" value="arahy.Tifrunner.gnm2.ann2.Ah15g548100"/>
</dbReference>
<evidence type="ECO:0000256" key="2">
    <source>
        <dbReference type="ARBA" id="ARBA00022692"/>
    </source>
</evidence>
<dbReference type="PANTHER" id="PTHR12064:SF72">
    <property type="entry name" value="CBS DOMAIN PROTEIN"/>
    <property type="match status" value="1"/>
</dbReference>
<keyword evidence="7" id="KW-0325">Glycoprotein</keyword>
<reference evidence="12 13" key="1">
    <citation type="submission" date="2019-01" db="EMBL/GenBank/DDBJ databases">
        <title>Sequencing of cultivated peanut Arachis hypogaea provides insights into genome evolution and oil improvement.</title>
        <authorList>
            <person name="Chen X."/>
        </authorList>
    </citation>
    <scope>NUCLEOTIDE SEQUENCE [LARGE SCALE GENOMIC DNA]</scope>
    <source>
        <strain evidence="13">cv. Fuhuasheng</strain>
        <tissue evidence="12">Leaves</tissue>
    </source>
</reference>
<evidence type="ECO:0000256" key="4">
    <source>
        <dbReference type="ARBA" id="ARBA00022989"/>
    </source>
</evidence>
<name>A0A444YXC5_ARAHY</name>
<evidence type="ECO:0000256" key="10">
    <source>
        <dbReference type="SAM" id="Phobius"/>
    </source>
</evidence>
<dbReference type="InterPro" id="IPR045095">
    <property type="entry name" value="ACDP"/>
</dbReference>
<keyword evidence="4 8" id="KW-1133">Transmembrane helix</keyword>
<feature type="region of interest" description="Disordered" evidence="9">
    <location>
        <begin position="432"/>
        <end position="451"/>
    </location>
</feature>
<feature type="domain" description="CNNM transmembrane" evidence="11">
    <location>
        <begin position="12"/>
        <end position="195"/>
    </location>
</feature>
<dbReference type="OrthoDB" id="5353557at2759"/>
<dbReference type="FunFam" id="3.10.580.10:FF:000015">
    <property type="entry name" value="DUF21 domain-containing protein"/>
    <property type="match status" value="1"/>
</dbReference>
<feature type="compositionally biased region" description="Low complexity" evidence="9">
    <location>
        <begin position="435"/>
        <end position="451"/>
    </location>
</feature>
<organism evidence="12 13">
    <name type="scientific">Arachis hypogaea</name>
    <name type="common">Peanut</name>
    <dbReference type="NCBI Taxonomy" id="3818"/>
    <lineage>
        <taxon>Eukaryota</taxon>
        <taxon>Viridiplantae</taxon>
        <taxon>Streptophyta</taxon>
        <taxon>Embryophyta</taxon>
        <taxon>Tracheophyta</taxon>
        <taxon>Spermatophyta</taxon>
        <taxon>Magnoliopsida</taxon>
        <taxon>eudicotyledons</taxon>
        <taxon>Gunneridae</taxon>
        <taxon>Pentapetalae</taxon>
        <taxon>rosids</taxon>
        <taxon>fabids</taxon>
        <taxon>Fabales</taxon>
        <taxon>Fabaceae</taxon>
        <taxon>Papilionoideae</taxon>
        <taxon>50 kb inversion clade</taxon>
        <taxon>dalbergioids sensu lato</taxon>
        <taxon>Dalbergieae</taxon>
        <taxon>Pterocarpus clade</taxon>
        <taxon>Arachis</taxon>
    </lineage>
</organism>
<dbReference type="CDD" id="cd04590">
    <property type="entry name" value="CBS_pair_CorC_HlyC_assoc"/>
    <property type="match status" value="1"/>
</dbReference>
<feature type="transmembrane region" description="Helical" evidence="10">
    <location>
        <begin position="131"/>
        <end position="151"/>
    </location>
</feature>
<evidence type="ECO:0000256" key="1">
    <source>
        <dbReference type="ARBA" id="ARBA00004141"/>
    </source>
</evidence>
<feature type="transmembrane region" description="Helical" evidence="10">
    <location>
        <begin position="16"/>
        <end position="43"/>
    </location>
</feature>
<evidence type="ECO:0000313" key="13">
    <source>
        <dbReference type="Proteomes" id="UP000289738"/>
    </source>
</evidence>
<evidence type="ECO:0000256" key="6">
    <source>
        <dbReference type="ARBA" id="ARBA00023136"/>
    </source>
</evidence>
<dbReference type="PANTHER" id="PTHR12064">
    <property type="entry name" value="METAL TRANSPORTER CNNM"/>
    <property type="match status" value="1"/>
</dbReference>
<accession>A0A444YXC5</accession>
<sequence length="477" mass="52913">MSSFFDEQAPCCGTHFWVMVIMCWIFVLFAAITSGLALGLLSFSQVDLEVLVKAGQPHIQKNAAKIMPIIKNEHLLLSALLIAKSLALEGVSVSMEKMFPEWLAVIISATLLGIIAEIIPQALCSRYGLSVGATMTPFVKVLLLIFFPIAYPISKVLDWLFGKGHSALLGREELKALVHLHSNEAGKGGELSLHEATIIAGALDLTLKTAKDAMTPISETFSLDINSKLNMHTMALIMSKGHSRIPIYSGIPTNIVGIILVKNLIFCRLEDETPIKHMTIRRVPRVGENWPLYEILNQFQKGQSHMAVVIKGEVNIKDAATDSHGLRAFEMVDYTSMSTDASNLTSQETEYYSATLKNTMKLEGDSDALRARSRCESEANASFENVEALNVHEEVIGIITLEDVMEELLQDDILDETDQYVDVHQNIKIKLQNPRRMSSGSSRRSSNSNQWWRNSDASRVCFLTPTYVSPISETNQN</sequence>
<dbReference type="PROSITE" id="PS51846">
    <property type="entry name" value="CNNM"/>
    <property type="match status" value="1"/>
</dbReference>
<dbReference type="GO" id="GO:0016020">
    <property type="term" value="C:membrane"/>
    <property type="evidence" value="ECO:0007669"/>
    <property type="project" value="UniProtKB-SubCell"/>
</dbReference>
<dbReference type="InterPro" id="IPR046342">
    <property type="entry name" value="CBS_dom_sf"/>
</dbReference>
<protein>
    <recommendedName>
        <fullName evidence="11">CNNM transmembrane domain-containing protein</fullName>
    </recommendedName>
</protein>
<keyword evidence="2 8" id="KW-0812">Transmembrane</keyword>
<dbReference type="GO" id="GO:0005737">
    <property type="term" value="C:cytoplasm"/>
    <property type="evidence" value="ECO:0007669"/>
    <property type="project" value="TreeGrafter"/>
</dbReference>
<evidence type="ECO:0000256" key="3">
    <source>
        <dbReference type="ARBA" id="ARBA00022737"/>
    </source>
</evidence>
<feature type="transmembrane region" description="Helical" evidence="10">
    <location>
        <begin position="99"/>
        <end position="119"/>
    </location>
</feature>
<dbReference type="STRING" id="3818.A0A444YXC5"/>
<keyword evidence="13" id="KW-1185">Reference proteome</keyword>
<dbReference type="SMR" id="A0A444YXC5"/>
<dbReference type="AlphaFoldDB" id="A0A444YXC5"/>
<evidence type="ECO:0000259" key="11">
    <source>
        <dbReference type="PROSITE" id="PS51846"/>
    </source>
</evidence>
<dbReference type="Gene3D" id="3.10.580.10">
    <property type="entry name" value="CBS-domain"/>
    <property type="match status" value="2"/>
</dbReference>
<dbReference type="EMBL" id="SDMP01000015">
    <property type="protein sequence ID" value="RYR06579.1"/>
    <property type="molecule type" value="Genomic_DNA"/>
</dbReference>
<evidence type="ECO:0000256" key="8">
    <source>
        <dbReference type="PROSITE-ProRule" id="PRU01193"/>
    </source>
</evidence>
<comment type="subcellular location">
    <subcellularLocation>
        <location evidence="1">Membrane</location>
        <topology evidence="1">Multi-pass membrane protein</topology>
    </subcellularLocation>
</comment>
<comment type="caution">
    <text evidence="12">The sequence shown here is derived from an EMBL/GenBank/DDBJ whole genome shotgun (WGS) entry which is preliminary data.</text>
</comment>
<evidence type="ECO:0000256" key="5">
    <source>
        <dbReference type="ARBA" id="ARBA00023122"/>
    </source>
</evidence>
<evidence type="ECO:0000256" key="9">
    <source>
        <dbReference type="SAM" id="MobiDB-lite"/>
    </source>
</evidence>